<organism evidence="1 2">
    <name type="scientific">Callorhinchus milii</name>
    <name type="common">Ghost shark</name>
    <dbReference type="NCBI Taxonomy" id="7868"/>
    <lineage>
        <taxon>Eukaryota</taxon>
        <taxon>Metazoa</taxon>
        <taxon>Chordata</taxon>
        <taxon>Craniata</taxon>
        <taxon>Vertebrata</taxon>
        <taxon>Chondrichthyes</taxon>
        <taxon>Holocephali</taxon>
        <taxon>Chimaeriformes</taxon>
        <taxon>Callorhinchidae</taxon>
        <taxon>Callorhinchus</taxon>
    </lineage>
</organism>
<protein>
    <submittedName>
        <fullName evidence="1">Uncharacterized protein</fullName>
    </submittedName>
</protein>
<reference evidence="1" key="4">
    <citation type="submission" date="2025-08" db="UniProtKB">
        <authorList>
            <consortium name="Ensembl"/>
        </authorList>
    </citation>
    <scope>IDENTIFICATION</scope>
</reference>
<name>A0A4W3HME2_CALMI</name>
<reference evidence="2" key="2">
    <citation type="journal article" date="2007" name="PLoS Biol.">
        <title>Survey sequencing and comparative analysis of the elephant shark (Callorhinchus milii) genome.</title>
        <authorList>
            <person name="Venkatesh B."/>
            <person name="Kirkness E.F."/>
            <person name="Loh Y.H."/>
            <person name="Halpern A.L."/>
            <person name="Lee A.P."/>
            <person name="Johnson J."/>
            <person name="Dandona N."/>
            <person name="Viswanathan L.D."/>
            <person name="Tay A."/>
            <person name="Venter J.C."/>
            <person name="Strausberg R.L."/>
            <person name="Brenner S."/>
        </authorList>
    </citation>
    <scope>NUCLEOTIDE SEQUENCE [LARGE SCALE GENOMIC DNA]</scope>
</reference>
<evidence type="ECO:0000313" key="1">
    <source>
        <dbReference type="Ensembl" id="ENSCMIP00000010579.1"/>
    </source>
</evidence>
<reference evidence="2" key="1">
    <citation type="journal article" date="2006" name="Science">
        <title>Ancient noncoding elements conserved in the human genome.</title>
        <authorList>
            <person name="Venkatesh B."/>
            <person name="Kirkness E.F."/>
            <person name="Loh Y.H."/>
            <person name="Halpern A.L."/>
            <person name="Lee A.P."/>
            <person name="Johnson J."/>
            <person name="Dandona N."/>
            <person name="Viswanathan L.D."/>
            <person name="Tay A."/>
            <person name="Venter J.C."/>
            <person name="Strausberg R.L."/>
            <person name="Brenner S."/>
        </authorList>
    </citation>
    <scope>NUCLEOTIDE SEQUENCE [LARGE SCALE GENOMIC DNA]</scope>
</reference>
<dbReference type="InParanoid" id="A0A4W3HME2"/>
<keyword evidence="2" id="KW-1185">Reference proteome</keyword>
<dbReference type="AlphaFoldDB" id="A0A4W3HME2"/>
<proteinExistence type="predicted"/>
<dbReference type="Proteomes" id="UP000314986">
    <property type="component" value="Unassembled WGS sequence"/>
</dbReference>
<evidence type="ECO:0000313" key="2">
    <source>
        <dbReference type="Proteomes" id="UP000314986"/>
    </source>
</evidence>
<reference evidence="2" key="3">
    <citation type="journal article" date="2014" name="Nature">
        <title>Elephant shark genome provides unique insights into gnathostome evolution.</title>
        <authorList>
            <consortium name="International Elephant Shark Genome Sequencing Consortium"/>
            <person name="Venkatesh B."/>
            <person name="Lee A.P."/>
            <person name="Ravi V."/>
            <person name="Maurya A.K."/>
            <person name="Lian M.M."/>
            <person name="Swann J.B."/>
            <person name="Ohta Y."/>
            <person name="Flajnik M.F."/>
            <person name="Sutoh Y."/>
            <person name="Kasahara M."/>
            <person name="Hoon S."/>
            <person name="Gangu V."/>
            <person name="Roy S.W."/>
            <person name="Irimia M."/>
            <person name="Korzh V."/>
            <person name="Kondrychyn I."/>
            <person name="Lim Z.W."/>
            <person name="Tay B.H."/>
            <person name="Tohari S."/>
            <person name="Kong K.W."/>
            <person name="Ho S."/>
            <person name="Lorente-Galdos B."/>
            <person name="Quilez J."/>
            <person name="Marques-Bonet T."/>
            <person name="Raney B.J."/>
            <person name="Ingham P.W."/>
            <person name="Tay A."/>
            <person name="Hillier L.W."/>
            <person name="Minx P."/>
            <person name="Boehm T."/>
            <person name="Wilson R.K."/>
            <person name="Brenner S."/>
            <person name="Warren W.C."/>
        </authorList>
    </citation>
    <scope>NUCLEOTIDE SEQUENCE [LARGE SCALE GENOMIC DNA]</scope>
</reference>
<sequence>LRLFDDIPECLTVTVARLRARGRREVTVGTVEEKSLQARCGGWRG</sequence>
<reference evidence="1" key="5">
    <citation type="submission" date="2025-09" db="UniProtKB">
        <authorList>
            <consortium name="Ensembl"/>
        </authorList>
    </citation>
    <scope>IDENTIFICATION</scope>
</reference>
<dbReference type="Ensembl" id="ENSCMIT00000010854.1">
    <property type="protein sequence ID" value="ENSCMIP00000010579.1"/>
    <property type="gene ID" value="ENSCMIG00000005575.1"/>
</dbReference>
<accession>A0A4W3HME2</accession>